<organism evidence="4 5">
    <name type="scientific">Tsukamurella conjunctivitidis</name>
    <dbReference type="NCBI Taxonomy" id="2592068"/>
    <lineage>
        <taxon>Bacteria</taxon>
        <taxon>Bacillati</taxon>
        <taxon>Actinomycetota</taxon>
        <taxon>Actinomycetes</taxon>
        <taxon>Mycobacteriales</taxon>
        <taxon>Tsukamurellaceae</taxon>
        <taxon>Tsukamurella</taxon>
    </lineage>
</organism>
<dbReference type="Proteomes" id="UP000319375">
    <property type="component" value="Unassembled WGS sequence"/>
</dbReference>
<reference evidence="4 5" key="1">
    <citation type="submission" date="2019-06" db="EMBL/GenBank/DDBJ databases">
        <title>Tsukamurella conjunctivitidis sp. nov., Tsukamurella assacharolytica sp. nov. and Tsukamurella sputae sp. nov. isolated from patients with conjunctivitis, bacteraemia (lymphoma) and respiratory infection (sputum) in Hong Kong.</title>
        <authorList>
            <person name="Teng J.L.L."/>
            <person name="Lee H.H."/>
            <person name="Fong J.Y.H."/>
            <person name="Fok K.M.N."/>
            <person name="Lau S.K.P."/>
            <person name="Woo P.C.Y."/>
        </authorList>
    </citation>
    <scope>NUCLEOTIDE SEQUENCE [LARGE SCALE GENOMIC DNA]</scope>
    <source>
        <strain evidence="4 5">HKU72</strain>
    </source>
</reference>
<name>A0A5C5S0Y5_9ACTN</name>
<proteinExistence type="predicted"/>
<evidence type="ECO:0000313" key="4">
    <source>
        <dbReference type="EMBL" id="TWS29086.1"/>
    </source>
</evidence>
<keyword evidence="2" id="KW-0804">Transcription</keyword>
<evidence type="ECO:0000256" key="2">
    <source>
        <dbReference type="ARBA" id="ARBA00023163"/>
    </source>
</evidence>
<keyword evidence="5" id="KW-1185">Reference proteome</keyword>
<dbReference type="EMBL" id="VIGX01000004">
    <property type="protein sequence ID" value="TWS29086.1"/>
    <property type="molecule type" value="Genomic_DNA"/>
</dbReference>
<keyword evidence="1" id="KW-0805">Transcription regulation</keyword>
<evidence type="ECO:0000313" key="5">
    <source>
        <dbReference type="Proteomes" id="UP000319375"/>
    </source>
</evidence>
<comment type="caution">
    <text evidence="4">The sequence shown here is derived from an EMBL/GenBank/DDBJ whole genome shotgun (WGS) entry which is preliminary data.</text>
</comment>
<gene>
    <name evidence="4" type="ORF">FK530_09750</name>
</gene>
<evidence type="ECO:0000259" key="3">
    <source>
        <dbReference type="Pfam" id="PF02909"/>
    </source>
</evidence>
<dbReference type="Gene3D" id="1.10.357.10">
    <property type="entry name" value="Tetracycline Repressor, domain 2"/>
    <property type="match status" value="1"/>
</dbReference>
<dbReference type="GO" id="GO:0045892">
    <property type="term" value="P:negative regulation of DNA-templated transcription"/>
    <property type="evidence" value="ECO:0007669"/>
    <property type="project" value="InterPro"/>
</dbReference>
<dbReference type="InterPro" id="IPR036271">
    <property type="entry name" value="Tet_transcr_reg_TetR-rel_C_sf"/>
</dbReference>
<feature type="domain" description="Tetracycline repressor TetR C-terminal" evidence="3">
    <location>
        <begin position="18"/>
        <end position="99"/>
    </location>
</feature>
<evidence type="ECO:0000256" key="1">
    <source>
        <dbReference type="ARBA" id="ARBA00023015"/>
    </source>
</evidence>
<sequence length="105" mass="10632">MSANCSSRVAPRGSSAAASAVRAVAVLDSYAYGSAVTERSLPVSEGRTVADDASDVAALVSAADYRHLVAVTPARAGEPATDSYDAEFAFGLALVLDSLAPDSPR</sequence>
<accession>A0A5C5S0Y5</accession>
<protein>
    <recommendedName>
        <fullName evidence="3">Tetracycline repressor TetR C-terminal domain-containing protein</fullName>
    </recommendedName>
</protein>
<dbReference type="Pfam" id="PF02909">
    <property type="entry name" value="TetR_C_1"/>
    <property type="match status" value="1"/>
</dbReference>
<dbReference type="RefSeq" id="WP_146486816.1">
    <property type="nucleotide sequence ID" value="NZ_VIGX01000004.1"/>
</dbReference>
<dbReference type="SUPFAM" id="SSF48498">
    <property type="entry name" value="Tetracyclin repressor-like, C-terminal domain"/>
    <property type="match status" value="1"/>
</dbReference>
<dbReference type="InterPro" id="IPR004111">
    <property type="entry name" value="Repressor_TetR_C"/>
</dbReference>
<dbReference type="AlphaFoldDB" id="A0A5C5S0Y5"/>